<feature type="transmembrane region" description="Helical" evidence="1">
    <location>
        <begin position="51"/>
        <end position="69"/>
    </location>
</feature>
<evidence type="ECO:0000256" key="1">
    <source>
        <dbReference type="SAM" id="Phobius"/>
    </source>
</evidence>
<dbReference type="Proteomes" id="UP000043699">
    <property type="component" value="Unassembled WGS sequence"/>
</dbReference>
<dbReference type="AlphaFoldDB" id="A0A098ELC8"/>
<evidence type="ECO:0000313" key="3">
    <source>
        <dbReference type="Proteomes" id="UP000043699"/>
    </source>
</evidence>
<proteinExistence type="predicted"/>
<protein>
    <submittedName>
        <fullName evidence="2">Uncharacterized protein</fullName>
    </submittedName>
</protein>
<dbReference type="STRING" id="1499687.BN1080_02063"/>
<organism evidence="2 3">
    <name type="scientific">Planococcus massiliensis</name>
    <dbReference type="NCBI Taxonomy" id="1499687"/>
    <lineage>
        <taxon>Bacteria</taxon>
        <taxon>Bacillati</taxon>
        <taxon>Bacillota</taxon>
        <taxon>Bacilli</taxon>
        <taxon>Bacillales</taxon>
        <taxon>Caryophanaceae</taxon>
        <taxon>Planococcus</taxon>
    </lineage>
</organism>
<keyword evidence="1" id="KW-0812">Transmembrane</keyword>
<evidence type="ECO:0000313" key="2">
    <source>
        <dbReference type="EMBL" id="CEG23119.1"/>
    </source>
</evidence>
<sequence>MFKRKQEAIPVVEVGLSILSLCLAFVFFGSPQMFDRLPSTYEFFKALAPEWGWAIFFLVAASLKLLGIATKQRNIRKAGLIGSTIIYGLIAAAYYLGTGLFSIGFFTYAVLSFIALFSVREVDFLNGE</sequence>
<name>A0A098ELC8_9BACL</name>
<keyword evidence="3" id="KW-1185">Reference proteome</keyword>
<dbReference type="RefSeq" id="WP_052651917.1">
    <property type="nucleotide sequence ID" value="NZ_CCXS01000001.1"/>
</dbReference>
<dbReference type="OrthoDB" id="9921874at2"/>
<keyword evidence="1" id="KW-1133">Transmembrane helix</keyword>
<feature type="transmembrane region" description="Helical" evidence="1">
    <location>
        <begin position="12"/>
        <end position="31"/>
    </location>
</feature>
<dbReference type="EMBL" id="CCXS01000001">
    <property type="protein sequence ID" value="CEG23119.1"/>
    <property type="molecule type" value="Genomic_DNA"/>
</dbReference>
<reference evidence="2 3" key="1">
    <citation type="submission" date="2014-09" db="EMBL/GenBank/DDBJ databases">
        <authorList>
            <person name="Urmite Genomes Urmite Genomes"/>
        </authorList>
    </citation>
    <scope>NUCLEOTIDE SEQUENCE [LARGE SCALE GENOMIC DNA]</scope>
    <source>
        <strain evidence="2 3">ES2</strain>
    </source>
</reference>
<gene>
    <name evidence="2" type="ORF">BN1080_02063</name>
</gene>
<keyword evidence="1" id="KW-0472">Membrane</keyword>
<accession>A0A098ELC8</accession>